<protein>
    <recommendedName>
        <fullName evidence="7">Protein kinase domain-containing protein</fullName>
    </recommendedName>
</protein>
<comment type="caution">
    <text evidence="8">The sequence shown here is derived from an EMBL/GenBank/DDBJ whole genome shotgun (WGS) entry which is preliminary data.</text>
</comment>
<gene>
    <name evidence="8" type="ORF">Goari_027196</name>
</gene>
<dbReference type="EMBL" id="JABFAA010325963">
    <property type="protein sequence ID" value="MBA0701672.1"/>
    <property type="molecule type" value="Genomic_DNA"/>
</dbReference>
<keyword evidence="3 6" id="KW-0547">Nucleotide-binding</keyword>
<dbReference type="InterPro" id="IPR017441">
    <property type="entry name" value="Protein_kinase_ATP_BS"/>
</dbReference>
<keyword evidence="2" id="KW-0808">Transferase</keyword>
<dbReference type="FunFam" id="3.30.200.20:FF:000096">
    <property type="entry name" value="Non-specific serine/threonine protein kinase"/>
    <property type="match status" value="1"/>
</dbReference>
<dbReference type="InterPro" id="IPR000719">
    <property type="entry name" value="Prot_kinase_dom"/>
</dbReference>
<accession>A0A7J8YQN3</accession>
<evidence type="ECO:0000256" key="1">
    <source>
        <dbReference type="ARBA" id="ARBA00022527"/>
    </source>
</evidence>
<dbReference type="PANTHER" id="PTHR43895:SF143">
    <property type="entry name" value="NON-SPECIFIC SERINE_THREONINE PROTEIN KINASE"/>
    <property type="match status" value="1"/>
</dbReference>
<evidence type="ECO:0000256" key="3">
    <source>
        <dbReference type="ARBA" id="ARBA00022741"/>
    </source>
</evidence>
<evidence type="ECO:0000259" key="7">
    <source>
        <dbReference type="PROSITE" id="PS50011"/>
    </source>
</evidence>
<keyword evidence="9" id="KW-1185">Reference proteome</keyword>
<feature type="binding site" evidence="6">
    <location>
        <position position="54"/>
    </location>
    <ligand>
        <name>ATP</name>
        <dbReference type="ChEBI" id="CHEBI:30616"/>
    </ligand>
</feature>
<evidence type="ECO:0000313" key="8">
    <source>
        <dbReference type="EMBL" id="MBA0701672.1"/>
    </source>
</evidence>
<proteinExistence type="predicted"/>
<evidence type="ECO:0000256" key="4">
    <source>
        <dbReference type="ARBA" id="ARBA00022777"/>
    </source>
</evidence>
<dbReference type="Gene3D" id="1.10.510.10">
    <property type="entry name" value="Transferase(Phosphotransferase) domain 1"/>
    <property type="match status" value="1"/>
</dbReference>
<evidence type="ECO:0000256" key="6">
    <source>
        <dbReference type="PROSITE-ProRule" id="PRU10141"/>
    </source>
</evidence>
<evidence type="ECO:0000256" key="2">
    <source>
        <dbReference type="ARBA" id="ARBA00022679"/>
    </source>
</evidence>
<dbReference type="InterPro" id="IPR011009">
    <property type="entry name" value="Kinase-like_dom_sf"/>
</dbReference>
<dbReference type="AlphaFoldDB" id="A0A7J8YQN3"/>
<dbReference type="PANTHER" id="PTHR43895">
    <property type="entry name" value="CALCIUM/CALMODULIN-DEPENDENT PROTEIN KINASE KINASE-RELATED"/>
    <property type="match status" value="1"/>
</dbReference>
<keyword evidence="5 6" id="KW-0067">ATP-binding</keyword>
<dbReference type="SUPFAM" id="SSF56112">
    <property type="entry name" value="Protein kinase-like (PK-like)"/>
    <property type="match status" value="1"/>
</dbReference>
<dbReference type="PROSITE" id="PS50011">
    <property type="entry name" value="PROTEIN_KINASE_DOM"/>
    <property type="match status" value="1"/>
</dbReference>
<feature type="non-terminal residue" evidence="8">
    <location>
        <position position="142"/>
    </location>
</feature>
<organism evidence="8 9">
    <name type="scientific">Gossypium aridum</name>
    <name type="common">American cotton</name>
    <name type="synonym">Erioxylum aridum</name>
    <dbReference type="NCBI Taxonomy" id="34290"/>
    <lineage>
        <taxon>Eukaryota</taxon>
        <taxon>Viridiplantae</taxon>
        <taxon>Streptophyta</taxon>
        <taxon>Embryophyta</taxon>
        <taxon>Tracheophyta</taxon>
        <taxon>Spermatophyta</taxon>
        <taxon>Magnoliopsida</taxon>
        <taxon>eudicotyledons</taxon>
        <taxon>Gunneridae</taxon>
        <taxon>Pentapetalae</taxon>
        <taxon>rosids</taxon>
        <taxon>malvids</taxon>
        <taxon>Malvales</taxon>
        <taxon>Malvaceae</taxon>
        <taxon>Malvoideae</taxon>
        <taxon>Gossypium</taxon>
    </lineage>
</organism>
<dbReference type="GO" id="GO:0004674">
    <property type="term" value="F:protein serine/threonine kinase activity"/>
    <property type="evidence" value="ECO:0007669"/>
    <property type="project" value="UniProtKB-KW"/>
</dbReference>
<dbReference type="SMART" id="SM00220">
    <property type="entry name" value="S_TKc"/>
    <property type="match status" value="1"/>
</dbReference>
<sequence>MEEQGVNRTISLKKNGSRKIIFGKLEMGRVLGQGNFAKVYYGKNISTQESVAIKVINKDQVKKEGLMEQIKREIAIMRLVRHPNVVELKEVMATKKRIFFIMEYVKGGELFAKVVKGRLKEDSARKYFHQLVSSVDFCHSRG</sequence>
<dbReference type="Pfam" id="PF00069">
    <property type="entry name" value="Pkinase"/>
    <property type="match status" value="1"/>
</dbReference>
<dbReference type="GO" id="GO:0005524">
    <property type="term" value="F:ATP binding"/>
    <property type="evidence" value="ECO:0007669"/>
    <property type="project" value="UniProtKB-UniRule"/>
</dbReference>
<evidence type="ECO:0000256" key="5">
    <source>
        <dbReference type="ARBA" id="ARBA00022840"/>
    </source>
</evidence>
<dbReference type="PROSITE" id="PS00107">
    <property type="entry name" value="PROTEIN_KINASE_ATP"/>
    <property type="match status" value="1"/>
</dbReference>
<keyword evidence="1" id="KW-0723">Serine/threonine-protein kinase</keyword>
<feature type="domain" description="Protein kinase" evidence="7">
    <location>
        <begin position="25"/>
        <end position="142"/>
    </location>
</feature>
<dbReference type="Proteomes" id="UP000593577">
    <property type="component" value="Unassembled WGS sequence"/>
</dbReference>
<keyword evidence="4" id="KW-0418">Kinase</keyword>
<reference evidence="8 9" key="1">
    <citation type="journal article" date="2019" name="Genome Biol. Evol.">
        <title>Insights into the evolution of the New World diploid cottons (Gossypium, subgenus Houzingenia) based on genome sequencing.</title>
        <authorList>
            <person name="Grover C.E."/>
            <person name="Arick M.A. 2nd"/>
            <person name="Thrash A."/>
            <person name="Conover J.L."/>
            <person name="Sanders W.S."/>
            <person name="Peterson D.G."/>
            <person name="Frelichowski J.E."/>
            <person name="Scheffler J.A."/>
            <person name="Scheffler B.E."/>
            <person name="Wendel J.F."/>
        </authorList>
    </citation>
    <scope>NUCLEOTIDE SEQUENCE [LARGE SCALE GENOMIC DNA]</scope>
    <source>
        <strain evidence="8">185</strain>
        <tissue evidence="8">Leaf</tissue>
    </source>
</reference>
<evidence type="ECO:0000313" key="9">
    <source>
        <dbReference type="Proteomes" id="UP000593577"/>
    </source>
</evidence>
<dbReference type="GO" id="GO:0007165">
    <property type="term" value="P:signal transduction"/>
    <property type="evidence" value="ECO:0007669"/>
    <property type="project" value="TreeGrafter"/>
</dbReference>
<name>A0A7J8YQN3_GOSAI</name>